<evidence type="ECO:0000313" key="1">
    <source>
        <dbReference type="EMBL" id="OPF71062.1"/>
    </source>
</evidence>
<organism evidence="1 2">
    <name type="scientific">Streptomyces antioxidans</name>
    <dbReference type="NCBI Taxonomy" id="1507734"/>
    <lineage>
        <taxon>Bacteria</taxon>
        <taxon>Bacillati</taxon>
        <taxon>Actinomycetota</taxon>
        <taxon>Actinomycetes</taxon>
        <taxon>Kitasatosporales</taxon>
        <taxon>Streptomycetaceae</taxon>
        <taxon>Streptomyces</taxon>
    </lineage>
</organism>
<sequence>MALRVRHSGPPAPSGCRWCGEERSRHGRRWVSSVGMHSWEEPTREQRLSRMRARRALRRVQLPSGQ</sequence>
<gene>
    <name evidence="1" type="ORF">VT50_0235240</name>
</gene>
<dbReference type="Proteomes" id="UP000033615">
    <property type="component" value="Unassembled WGS sequence"/>
</dbReference>
<name>A0A1V4CV81_9ACTN</name>
<proteinExistence type="predicted"/>
<evidence type="ECO:0000313" key="2">
    <source>
        <dbReference type="Proteomes" id="UP000033615"/>
    </source>
</evidence>
<accession>A0A1V4CV81</accession>
<dbReference type="AlphaFoldDB" id="A0A1V4CV81"/>
<protein>
    <submittedName>
        <fullName evidence="1">Uncharacterized protein</fullName>
    </submittedName>
</protein>
<comment type="caution">
    <text evidence="1">The sequence shown here is derived from an EMBL/GenBank/DDBJ whole genome shotgun (WGS) entry which is preliminary data.</text>
</comment>
<reference evidence="1" key="1">
    <citation type="submission" date="2016-12" db="EMBL/GenBank/DDBJ databases">
        <title>Genome sequence of Streptomyces antioxidans MUSC 164.</title>
        <authorList>
            <person name="Lee L.-H."/>
            <person name="Ser H.-L."/>
        </authorList>
    </citation>
    <scope>NUCLEOTIDE SEQUENCE [LARGE SCALE GENOMIC DNA]</scope>
    <source>
        <strain evidence="1">MUSC 164</strain>
    </source>
</reference>
<dbReference type="EMBL" id="LAKD02000123">
    <property type="protein sequence ID" value="OPF71062.1"/>
    <property type="molecule type" value="Genomic_DNA"/>
</dbReference>
<keyword evidence="2" id="KW-1185">Reference proteome</keyword>